<feature type="signal peptide" evidence="1">
    <location>
        <begin position="1"/>
        <end position="25"/>
    </location>
</feature>
<proteinExistence type="predicted"/>
<evidence type="ECO:0000259" key="2">
    <source>
        <dbReference type="Pfam" id="PF07589"/>
    </source>
</evidence>
<dbReference type="InterPro" id="IPR013424">
    <property type="entry name" value="Ice-binding_C"/>
</dbReference>
<keyword evidence="1" id="KW-0732">Signal</keyword>
<dbReference type="EMBL" id="WWCW01000115">
    <property type="protein sequence ID" value="MYM90353.1"/>
    <property type="molecule type" value="Genomic_DNA"/>
</dbReference>
<feature type="domain" description="Ice-binding protein C-terminal" evidence="2">
    <location>
        <begin position="150"/>
        <end position="174"/>
    </location>
</feature>
<dbReference type="AlphaFoldDB" id="A0A845G6N6"/>
<dbReference type="Gene3D" id="2.60.120.380">
    <property type="match status" value="1"/>
</dbReference>
<evidence type="ECO:0000313" key="4">
    <source>
        <dbReference type="Proteomes" id="UP000470302"/>
    </source>
</evidence>
<evidence type="ECO:0000313" key="3">
    <source>
        <dbReference type="EMBL" id="MYM90353.1"/>
    </source>
</evidence>
<dbReference type="RefSeq" id="WP_161099152.1">
    <property type="nucleotide sequence ID" value="NZ_WWCW01000115.1"/>
</dbReference>
<evidence type="ECO:0000256" key="1">
    <source>
        <dbReference type="SAM" id="SignalP"/>
    </source>
</evidence>
<dbReference type="Pfam" id="PF07589">
    <property type="entry name" value="PEP-CTERM"/>
    <property type="match status" value="1"/>
</dbReference>
<dbReference type="NCBIfam" id="NF038126">
    <property type="entry name" value="PEP_CTERM_FxDxF"/>
    <property type="match status" value="1"/>
</dbReference>
<organism evidence="3 4">
    <name type="scientific">Duganella vulcania</name>
    <dbReference type="NCBI Taxonomy" id="2692166"/>
    <lineage>
        <taxon>Bacteria</taxon>
        <taxon>Pseudomonadati</taxon>
        <taxon>Pseudomonadota</taxon>
        <taxon>Betaproteobacteria</taxon>
        <taxon>Burkholderiales</taxon>
        <taxon>Oxalobacteraceae</taxon>
        <taxon>Telluria group</taxon>
        <taxon>Duganella</taxon>
    </lineage>
</organism>
<name>A0A845G6N6_9BURK</name>
<reference evidence="3 4" key="1">
    <citation type="submission" date="2020-01" db="EMBL/GenBank/DDBJ databases">
        <title>Novel species isolated from a subtropical stream in China.</title>
        <authorList>
            <person name="Lu H."/>
        </authorList>
    </citation>
    <scope>NUCLEOTIDE SEQUENCE [LARGE SCALE GENOMIC DNA]</scope>
    <source>
        <strain evidence="3 4">FT82W</strain>
    </source>
</reference>
<protein>
    <submittedName>
        <fullName evidence="3">PEP-CTERM sorting domain-containing protein</fullName>
    </submittedName>
</protein>
<dbReference type="NCBIfam" id="TIGR02595">
    <property type="entry name" value="PEP_CTERM"/>
    <property type="match status" value="1"/>
</dbReference>
<gene>
    <name evidence="3" type="ORF">GTP91_24670</name>
</gene>
<accession>A0A845G6N6</accession>
<feature type="chain" id="PRO_5032458103" evidence="1">
    <location>
        <begin position="26"/>
        <end position="180"/>
    </location>
</feature>
<sequence length="180" mass="18330">MMKIKTLTGILVMTGAAFLSQGAMAADISNPDTALDLSSGADYVGHLITGNHAGDTFTDKYTFTLTGASTITGDLLSYTSNAKNGLDITNLALYGTSGLLMTGDQVSTGATDVWQLSSAVLGAGNYYLAVSGSAVSKSAGSYSLGVTVTPVPEPETYAMLLGGLGLMGVVARRRKQSGNA</sequence>
<dbReference type="Proteomes" id="UP000470302">
    <property type="component" value="Unassembled WGS sequence"/>
</dbReference>
<comment type="caution">
    <text evidence="3">The sequence shown here is derived from an EMBL/GenBank/DDBJ whole genome shotgun (WGS) entry which is preliminary data.</text>
</comment>